<evidence type="ECO:0000256" key="2">
    <source>
        <dbReference type="ARBA" id="ARBA00022857"/>
    </source>
</evidence>
<dbReference type="Pfam" id="PF01872">
    <property type="entry name" value="RibD_C"/>
    <property type="match status" value="1"/>
</dbReference>
<proteinExistence type="predicted"/>
<evidence type="ECO:0000259" key="5">
    <source>
        <dbReference type="Pfam" id="PF01872"/>
    </source>
</evidence>
<feature type="region of interest" description="Disordered" evidence="4">
    <location>
        <begin position="243"/>
        <end position="274"/>
    </location>
</feature>
<dbReference type="PANTHER" id="PTHR38011:SF7">
    <property type="entry name" value="2,5-DIAMINO-6-RIBOSYLAMINO-4(3H)-PYRIMIDINONE 5'-PHOSPHATE REDUCTASE"/>
    <property type="match status" value="1"/>
</dbReference>
<feature type="domain" description="Bacterial bifunctional deaminase-reductase C-terminal" evidence="5">
    <location>
        <begin position="28"/>
        <end position="229"/>
    </location>
</feature>
<evidence type="ECO:0000256" key="1">
    <source>
        <dbReference type="ARBA" id="ARBA00005104"/>
    </source>
</evidence>
<dbReference type="InterPro" id="IPR024072">
    <property type="entry name" value="DHFR-like_dom_sf"/>
</dbReference>
<gene>
    <name evidence="6" type="ORF">UFOPK2761_01509</name>
</gene>
<protein>
    <submittedName>
        <fullName evidence="6">Unannotated protein</fullName>
    </submittedName>
</protein>
<evidence type="ECO:0000256" key="3">
    <source>
        <dbReference type="ARBA" id="ARBA00023002"/>
    </source>
</evidence>
<keyword evidence="3" id="KW-0560">Oxidoreductase</keyword>
<keyword evidence="2" id="KW-0521">NADP</keyword>
<dbReference type="AlphaFoldDB" id="A0A6J6TBN1"/>
<evidence type="ECO:0000256" key="4">
    <source>
        <dbReference type="SAM" id="MobiDB-lite"/>
    </source>
</evidence>
<dbReference type="SUPFAM" id="SSF53597">
    <property type="entry name" value="Dihydrofolate reductase-like"/>
    <property type="match status" value="1"/>
</dbReference>
<reference evidence="6" key="1">
    <citation type="submission" date="2020-05" db="EMBL/GenBank/DDBJ databases">
        <authorList>
            <person name="Chiriac C."/>
            <person name="Salcher M."/>
            <person name="Ghai R."/>
            <person name="Kavagutti S V."/>
        </authorList>
    </citation>
    <scope>NUCLEOTIDE SEQUENCE</scope>
</reference>
<dbReference type="PANTHER" id="PTHR38011">
    <property type="entry name" value="DIHYDROFOLATE REDUCTASE FAMILY PROTEIN (AFU_ORTHOLOGUE AFUA_8G06820)"/>
    <property type="match status" value="1"/>
</dbReference>
<comment type="pathway">
    <text evidence="1">Cofactor biosynthesis; riboflavin biosynthesis.</text>
</comment>
<dbReference type="EMBL" id="CAEZYQ010000010">
    <property type="protein sequence ID" value="CAB4743699.1"/>
    <property type="molecule type" value="Genomic_DNA"/>
</dbReference>
<dbReference type="InterPro" id="IPR002734">
    <property type="entry name" value="RibDG_C"/>
</dbReference>
<organism evidence="6">
    <name type="scientific">freshwater metagenome</name>
    <dbReference type="NCBI Taxonomy" id="449393"/>
    <lineage>
        <taxon>unclassified sequences</taxon>
        <taxon>metagenomes</taxon>
        <taxon>ecological metagenomes</taxon>
    </lineage>
</organism>
<sequence>MLHGPQPGPVDDDALSAVYPWPDTTGKPYVRAMMVCTLDGAAAGDDGLSGSVSGGADRSVLRAVRRFADVVLVGGGTMKAEGYGPLKARPEDADVRRDAGQAPAPVLAVVSGSLDLPLDPGGFTDSDVTPIVFTTSSADPARVEDVRKRCEVVQLPGEKVDAEQVVQQLHRRGLGRIVCEGGPGLLHQVTESGLLDEADITIAPMLVGTDKTPSTPMVSDPSTMTLQHVLTAEEFLMLRYTRGTGTGTAEPSAPNPRDVTSAPGSDGDDQGAES</sequence>
<name>A0A6J6TBN1_9ZZZZ</name>
<evidence type="ECO:0000313" key="6">
    <source>
        <dbReference type="EMBL" id="CAB4743699.1"/>
    </source>
</evidence>
<dbReference type="InterPro" id="IPR050765">
    <property type="entry name" value="Riboflavin_Biosynth_HTPR"/>
</dbReference>
<dbReference type="GO" id="GO:0009231">
    <property type="term" value="P:riboflavin biosynthetic process"/>
    <property type="evidence" value="ECO:0007669"/>
    <property type="project" value="InterPro"/>
</dbReference>
<accession>A0A6J6TBN1</accession>
<dbReference type="Gene3D" id="3.40.430.10">
    <property type="entry name" value="Dihydrofolate Reductase, subunit A"/>
    <property type="match status" value="1"/>
</dbReference>
<dbReference type="NCBIfam" id="NF010663">
    <property type="entry name" value="PRK14059.1-1"/>
    <property type="match status" value="1"/>
</dbReference>
<dbReference type="GO" id="GO:0008703">
    <property type="term" value="F:5-amino-6-(5-phosphoribosylamino)uracil reductase activity"/>
    <property type="evidence" value="ECO:0007669"/>
    <property type="project" value="InterPro"/>
</dbReference>